<protein>
    <recommendedName>
        <fullName evidence="4">Glycine zipper</fullName>
    </recommendedName>
</protein>
<accession>A0A1H7H5I7</accession>
<dbReference type="EMBL" id="FOAJ01000002">
    <property type="protein sequence ID" value="SEK45551.1"/>
    <property type="molecule type" value="Genomic_DNA"/>
</dbReference>
<dbReference type="STRING" id="416943.SAMN05445871_0170"/>
<proteinExistence type="predicted"/>
<evidence type="ECO:0000313" key="2">
    <source>
        <dbReference type="EMBL" id="SEK45551.1"/>
    </source>
</evidence>
<feature type="signal peptide" evidence="1">
    <location>
        <begin position="1"/>
        <end position="27"/>
    </location>
</feature>
<organism evidence="2 3">
    <name type="scientific">Paraburkholderia caballeronis</name>
    <dbReference type="NCBI Taxonomy" id="416943"/>
    <lineage>
        <taxon>Bacteria</taxon>
        <taxon>Pseudomonadati</taxon>
        <taxon>Pseudomonadota</taxon>
        <taxon>Betaproteobacteria</taxon>
        <taxon>Burkholderiales</taxon>
        <taxon>Burkholderiaceae</taxon>
        <taxon>Paraburkholderia</taxon>
    </lineage>
</organism>
<dbReference type="AlphaFoldDB" id="A0A1H7H5I7"/>
<dbReference type="RefSeq" id="WP_090541385.1">
    <property type="nucleotide sequence ID" value="NZ_FNSR01000001.1"/>
</dbReference>
<dbReference type="Proteomes" id="UP000199120">
    <property type="component" value="Unassembled WGS sequence"/>
</dbReference>
<name>A0A1H7H5I7_9BURK</name>
<reference evidence="3" key="1">
    <citation type="submission" date="2016-10" db="EMBL/GenBank/DDBJ databases">
        <authorList>
            <person name="Varghese N."/>
            <person name="Submissions S."/>
        </authorList>
    </citation>
    <scope>NUCLEOTIDE SEQUENCE [LARGE SCALE GENOMIC DNA]</scope>
    <source>
        <strain evidence="3">LMG 26416</strain>
    </source>
</reference>
<evidence type="ECO:0008006" key="4">
    <source>
        <dbReference type="Google" id="ProtNLM"/>
    </source>
</evidence>
<keyword evidence="1" id="KW-0732">Signal</keyword>
<keyword evidence="3" id="KW-1185">Reference proteome</keyword>
<sequence length="248" mass="26395">MASNKKAKVASVVTAMGLLFSSTALFAQESANSDLDSCVRQKQVITTVKGSVVGALAGVAGGLFGGNNKKDAVTGAAIGAVVGGIAGFATAYYTAIDSCYKENPSWIPESNLQRTKDYNKVKRETHYKPKQGVLLRVESVKVAQPVKAGDFAEVDSAFIVMTPDGAEIPVTIERKLFVVDDKGEQTEVPFPGHATSEQHTFEPGEQQDTVRIPIPHDAKPGSLYSMRFSVAAGDKPPVDMTQQFAVTQ</sequence>
<feature type="chain" id="PRO_5030028926" description="Glycine zipper" evidence="1">
    <location>
        <begin position="28"/>
        <end position="248"/>
    </location>
</feature>
<evidence type="ECO:0000256" key="1">
    <source>
        <dbReference type="SAM" id="SignalP"/>
    </source>
</evidence>
<evidence type="ECO:0000313" key="3">
    <source>
        <dbReference type="Proteomes" id="UP000199120"/>
    </source>
</evidence>
<gene>
    <name evidence="2" type="ORF">SAMN05192542_102140</name>
</gene>
<dbReference type="OrthoDB" id="9130270at2"/>